<feature type="transmembrane region" description="Helical" evidence="2">
    <location>
        <begin position="32"/>
        <end position="58"/>
    </location>
</feature>
<sequence length="413" mass="44700">MFPMSPALSQPHRTAGQQDTLLEQKKLSLPGIIILLTKCLLSPLLVFALIITLISLLLPTVEHHGTTFYSIQPVGYARKVTICSLPIGSTSTPLSALNASALAPIGDIEQKLERTSTGNNVVNTIKVIVQSGNVTLEKWLGIDGPSIFVGALKICSRISANEPIVCTSSRETAYHAAFLPLSLGMVLTALPSSLSSPILLLISGILSLISSLIFIASLISWHVPRRPPLSRRKSHVEAAPHRPDYPTDSDSVRPLIHEERADDAGKSVVRVKWGNGPHPAFFCTVLSALGVAGGAMVELRDAGNANIFVTSLTCISVLSTCHRFLPGGMVNSPFQALYEPRSCSRRDSPLSKTRKPSKRAKCPKRHLSREIMVADKPAMAEFSETPMTERLMEMKVLGETHLELGERRATGRG</sequence>
<feature type="compositionally biased region" description="Basic and acidic residues" evidence="1">
    <location>
        <begin position="235"/>
        <end position="245"/>
    </location>
</feature>
<reference evidence="4" key="1">
    <citation type="submission" date="2015-01" db="EMBL/GenBank/DDBJ databases">
        <title>The Genome Sequence of Cryptococcus gattii MMRL2647.</title>
        <authorList>
            <consortium name="The Broad Institute Genomics Platform"/>
            <person name="Cuomo C."/>
            <person name="Litvintseva A."/>
            <person name="Chen Y."/>
            <person name="Heitman J."/>
            <person name="Sun S."/>
            <person name="Springer D."/>
            <person name="Dromer F."/>
            <person name="Young S."/>
            <person name="Zeng Q."/>
            <person name="Gargeya S."/>
            <person name="Abouelleil A."/>
            <person name="Alvarado L."/>
            <person name="Chapman S.B."/>
            <person name="Gainer-Dewar J."/>
            <person name="Goldberg J."/>
            <person name="Griggs A."/>
            <person name="Gujja S."/>
            <person name="Hansen M."/>
            <person name="Howarth C."/>
            <person name="Imamovic A."/>
            <person name="Larimer J."/>
            <person name="Murphy C."/>
            <person name="Naylor J."/>
            <person name="Pearson M."/>
            <person name="Priest M."/>
            <person name="Roberts A."/>
            <person name="Saif S."/>
            <person name="Shea T."/>
            <person name="Sykes S."/>
            <person name="Wortman J."/>
            <person name="Nusbaum C."/>
            <person name="Birren B."/>
        </authorList>
    </citation>
    <scope>NUCLEOTIDE SEQUENCE [LARGE SCALE GENOMIC DNA]</scope>
    <source>
        <strain evidence="4">IND107</strain>
    </source>
</reference>
<feature type="region of interest" description="Disordered" evidence="1">
    <location>
        <begin position="344"/>
        <end position="364"/>
    </location>
</feature>
<reference evidence="3 4" key="2">
    <citation type="submission" date="2024-01" db="EMBL/GenBank/DDBJ databases">
        <title>Comparative genomics of Cryptococcus and Kwoniella reveals pathogenesis evolution and contrasting modes of karyotype evolution via chromosome fusion or intercentromeric recombination.</title>
        <authorList>
            <person name="Coelho M.A."/>
            <person name="David-Palma M."/>
            <person name="Shea T."/>
            <person name="Bowers K."/>
            <person name="Mcginley-Smith S."/>
            <person name="Mohammad A.W."/>
            <person name="Gnirke A."/>
            <person name="Yurkov A.M."/>
            <person name="Nowrousian M."/>
            <person name="Sun S."/>
            <person name="Cuomo C.A."/>
            <person name="Heitman J."/>
        </authorList>
    </citation>
    <scope>NUCLEOTIDE SEQUENCE [LARGE SCALE GENOMIC DNA]</scope>
    <source>
        <strain evidence="3 4">IND107</strain>
    </source>
</reference>
<dbReference type="RefSeq" id="XP_066616707.1">
    <property type="nucleotide sequence ID" value="XM_066754806.1"/>
</dbReference>
<keyword evidence="4" id="KW-1185">Reference proteome</keyword>
<protein>
    <submittedName>
        <fullName evidence="3">Uncharacterized protein</fullName>
    </submittedName>
</protein>
<keyword evidence="2" id="KW-0472">Membrane</keyword>
<feature type="transmembrane region" description="Helical" evidence="2">
    <location>
        <begin position="173"/>
        <end position="192"/>
    </location>
</feature>
<feature type="transmembrane region" description="Helical" evidence="2">
    <location>
        <begin position="198"/>
        <end position="223"/>
    </location>
</feature>
<feature type="region of interest" description="Disordered" evidence="1">
    <location>
        <begin position="232"/>
        <end position="253"/>
    </location>
</feature>
<accession>A0ABR3C474</accession>
<feature type="compositionally biased region" description="Basic residues" evidence="1">
    <location>
        <begin position="352"/>
        <end position="364"/>
    </location>
</feature>
<keyword evidence="2" id="KW-0812">Transmembrane</keyword>
<proteinExistence type="predicted"/>
<dbReference type="GeneID" id="91987092"/>
<gene>
    <name evidence="3" type="ORF">I308_100234</name>
</gene>
<evidence type="ECO:0000256" key="1">
    <source>
        <dbReference type="SAM" id="MobiDB-lite"/>
    </source>
</evidence>
<comment type="caution">
    <text evidence="3">The sequence shown here is derived from an EMBL/GenBank/DDBJ whole genome shotgun (WGS) entry which is preliminary data.</text>
</comment>
<dbReference type="EMBL" id="ATAM02000001">
    <property type="protein sequence ID" value="KAL0255430.1"/>
    <property type="molecule type" value="Genomic_DNA"/>
</dbReference>
<dbReference type="Proteomes" id="UP000054399">
    <property type="component" value="Unassembled WGS sequence"/>
</dbReference>
<organism evidence="3 4">
    <name type="scientific">Cryptococcus tetragattii IND107</name>
    <dbReference type="NCBI Taxonomy" id="1296105"/>
    <lineage>
        <taxon>Eukaryota</taxon>
        <taxon>Fungi</taxon>
        <taxon>Dikarya</taxon>
        <taxon>Basidiomycota</taxon>
        <taxon>Agaricomycotina</taxon>
        <taxon>Tremellomycetes</taxon>
        <taxon>Tremellales</taxon>
        <taxon>Cryptococcaceae</taxon>
        <taxon>Cryptococcus</taxon>
        <taxon>Cryptococcus gattii species complex</taxon>
    </lineage>
</organism>
<evidence type="ECO:0000256" key="2">
    <source>
        <dbReference type="SAM" id="Phobius"/>
    </source>
</evidence>
<keyword evidence="2" id="KW-1133">Transmembrane helix</keyword>
<evidence type="ECO:0000313" key="4">
    <source>
        <dbReference type="Proteomes" id="UP000054399"/>
    </source>
</evidence>
<evidence type="ECO:0000313" key="3">
    <source>
        <dbReference type="EMBL" id="KAL0255430.1"/>
    </source>
</evidence>
<name>A0ABR3C474_9TREE</name>